<dbReference type="AlphaFoldDB" id="A0A517XXQ9"/>
<evidence type="ECO:0000259" key="2">
    <source>
        <dbReference type="Pfam" id="PF07596"/>
    </source>
</evidence>
<dbReference type="Proteomes" id="UP000319576">
    <property type="component" value="Chromosome"/>
</dbReference>
<dbReference type="InterPro" id="IPR012902">
    <property type="entry name" value="N_methyl_site"/>
</dbReference>
<protein>
    <submittedName>
        <fullName evidence="3">Putative major pilin subunit</fullName>
    </submittedName>
</protein>
<dbReference type="PANTHER" id="PTHR30093:SF2">
    <property type="entry name" value="TYPE II SECRETION SYSTEM PROTEIN H"/>
    <property type="match status" value="1"/>
</dbReference>
<keyword evidence="1" id="KW-0812">Transmembrane</keyword>
<keyword evidence="1" id="KW-0472">Membrane</keyword>
<evidence type="ECO:0000313" key="3">
    <source>
        <dbReference type="EMBL" id="QDU22292.1"/>
    </source>
</evidence>
<dbReference type="Pfam" id="PF07963">
    <property type="entry name" value="N_methyl"/>
    <property type="match status" value="1"/>
</dbReference>
<keyword evidence="1" id="KW-1133">Transmembrane helix</keyword>
<keyword evidence="4" id="KW-1185">Reference proteome</keyword>
<dbReference type="InterPro" id="IPR045584">
    <property type="entry name" value="Pilin-like"/>
</dbReference>
<evidence type="ECO:0000256" key="1">
    <source>
        <dbReference type="SAM" id="Phobius"/>
    </source>
</evidence>
<dbReference type="Pfam" id="PF07596">
    <property type="entry name" value="SBP_bac_10"/>
    <property type="match status" value="1"/>
</dbReference>
<name>A0A517XXQ9_9BACT</name>
<dbReference type="NCBIfam" id="TIGR02532">
    <property type="entry name" value="IV_pilin_GFxxxE"/>
    <property type="match status" value="1"/>
</dbReference>
<feature type="domain" description="DUF1559" evidence="2">
    <location>
        <begin position="36"/>
        <end position="293"/>
    </location>
</feature>
<dbReference type="OrthoDB" id="255848at2"/>
<gene>
    <name evidence="3" type="ORF">ETAA1_42700</name>
</gene>
<dbReference type="Gene3D" id="3.30.700.10">
    <property type="entry name" value="Glycoprotein, Type 4 Pilin"/>
    <property type="match status" value="1"/>
</dbReference>
<reference evidence="3 4" key="1">
    <citation type="submission" date="2019-02" db="EMBL/GenBank/DDBJ databases">
        <title>Deep-cultivation of Planctomycetes and their phenomic and genomic characterization uncovers novel biology.</title>
        <authorList>
            <person name="Wiegand S."/>
            <person name="Jogler M."/>
            <person name="Boedeker C."/>
            <person name="Pinto D."/>
            <person name="Vollmers J."/>
            <person name="Rivas-Marin E."/>
            <person name="Kohn T."/>
            <person name="Peeters S.H."/>
            <person name="Heuer A."/>
            <person name="Rast P."/>
            <person name="Oberbeckmann S."/>
            <person name="Bunk B."/>
            <person name="Jeske O."/>
            <person name="Meyerdierks A."/>
            <person name="Storesund J.E."/>
            <person name="Kallscheuer N."/>
            <person name="Luecker S."/>
            <person name="Lage O.M."/>
            <person name="Pohl T."/>
            <person name="Merkel B.J."/>
            <person name="Hornburger P."/>
            <person name="Mueller R.-W."/>
            <person name="Bruemmer F."/>
            <person name="Labrenz M."/>
            <person name="Spormann A.M."/>
            <person name="Op den Camp H."/>
            <person name="Overmann J."/>
            <person name="Amann R."/>
            <person name="Jetten M.S.M."/>
            <person name="Mascher T."/>
            <person name="Medema M.H."/>
            <person name="Devos D.P."/>
            <person name="Kaster A.-K."/>
            <person name="Ovreas L."/>
            <person name="Rohde M."/>
            <person name="Galperin M.Y."/>
            <person name="Jogler C."/>
        </authorList>
    </citation>
    <scope>NUCLEOTIDE SEQUENCE [LARGE SCALE GENOMIC DNA]</scope>
    <source>
        <strain evidence="3 4">ETA_A1</strain>
    </source>
</reference>
<evidence type="ECO:0000313" key="4">
    <source>
        <dbReference type="Proteomes" id="UP000319576"/>
    </source>
</evidence>
<dbReference type="RefSeq" id="WP_145244732.1">
    <property type="nucleotide sequence ID" value="NZ_CP036273.1"/>
</dbReference>
<accession>A0A517XXQ9</accession>
<dbReference type="KEGG" id="uli:ETAA1_42700"/>
<feature type="transmembrane region" description="Helical" evidence="1">
    <location>
        <begin position="12"/>
        <end position="35"/>
    </location>
</feature>
<dbReference type="InterPro" id="IPR027558">
    <property type="entry name" value="Pre_pil_HX9DG_C"/>
</dbReference>
<proteinExistence type="predicted"/>
<organism evidence="3 4">
    <name type="scientific">Urbifossiella limnaea</name>
    <dbReference type="NCBI Taxonomy" id="2528023"/>
    <lineage>
        <taxon>Bacteria</taxon>
        <taxon>Pseudomonadati</taxon>
        <taxon>Planctomycetota</taxon>
        <taxon>Planctomycetia</taxon>
        <taxon>Gemmatales</taxon>
        <taxon>Gemmataceae</taxon>
        <taxon>Urbifossiella</taxon>
    </lineage>
</organism>
<dbReference type="EMBL" id="CP036273">
    <property type="protein sequence ID" value="QDU22292.1"/>
    <property type="molecule type" value="Genomic_DNA"/>
</dbReference>
<sequence length="312" mass="33575">MHSSVPRPRRAFTLIELLVVIAIIAILIGLLLPAVQKVREAASRAKCQNNLKQVGIAMHNCHDVNGYFPSGGWGWNWVGEPGRGSGKDQPGGWVYSILPYAEQGALAQLQGAAGFSTRNQTSLSIFSCPSRRAAAPYPNYYNYGYYNPGNSILPTFGRTDYAACVSGNSNANEIDGGPSTLAAGDAMAPAGWDGIFGRKSQTRIADILTGTSNQCMVAEKYLNPNNYVTGTDGGDNECMYTGLNNDVYRTTYNPPLQDRQGLGDTLRFGSAHIGGLNVALGDGSVRTIRYSVDGAMWRQFGNMRSTTPINLN</sequence>
<dbReference type="InterPro" id="IPR011453">
    <property type="entry name" value="DUF1559"/>
</dbReference>
<dbReference type="NCBIfam" id="TIGR04294">
    <property type="entry name" value="pre_pil_HX9DG"/>
    <property type="match status" value="1"/>
</dbReference>
<dbReference type="PANTHER" id="PTHR30093">
    <property type="entry name" value="GENERAL SECRETION PATHWAY PROTEIN G"/>
    <property type="match status" value="1"/>
</dbReference>
<dbReference type="SUPFAM" id="SSF54523">
    <property type="entry name" value="Pili subunits"/>
    <property type="match status" value="1"/>
</dbReference>